<protein>
    <submittedName>
        <fullName evidence="1">Uncharacterized protein</fullName>
    </submittedName>
</protein>
<gene>
    <name evidence="1" type="ORF">ASPBRDRAFT_603997</name>
</gene>
<reference evidence="2" key="1">
    <citation type="journal article" date="2017" name="Genome Biol.">
        <title>Comparative genomics reveals high biological diversity and specific adaptations in the industrially and medically important fungal genus Aspergillus.</title>
        <authorList>
            <person name="de Vries R.P."/>
            <person name="Riley R."/>
            <person name="Wiebenga A."/>
            <person name="Aguilar-Osorio G."/>
            <person name="Amillis S."/>
            <person name="Uchima C.A."/>
            <person name="Anderluh G."/>
            <person name="Asadollahi M."/>
            <person name="Askin M."/>
            <person name="Barry K."/>
            <person name="Battaglia E."/>
            <person name="Bayram O."/>
            <person name="Benocci T."/>
            <person name="Braus-Stromeyer S.A."/>
            <person name="Caldana C."/>
            <person name="Canovas D."/>
            <person name="Cerqueira G.C."/>
            <person name="Chen F."/>
            <person name="Chen W."/>
            <person name="Choi C."/>
            <person name="Clum A."/>
            <person name="Dos Santos R.A."/>
            <person name="Damasio A.R."/>
            <person name="Diallinas G."/>
            <person name="Emri T."/>
            <person name="Fekete E."/>
            <person name="Flipphi M."/>
            <person name="Freyberg S."/>
            <person name="Gallo A."/>
            <person name="Gournas C."/>
            <person name="Habgood R."/>
            <person name="Hainaut M."/>
            <person name="Harispe M.L."/>
            <person name="Henrissat B."/>
            <person name="Hilden K.S."/>
            <person name="Hope R."/>
            <person name="Hossain A."/>
            <person name="Karabika E."/>
            <person name="Karaffa L."/>
            <person name="Karanyi Z."/>
            <person name="Krasevec N."/>
            <person name="Kuo A."/>
            <person name="Kusch H."/>
            <person name="LaButti K."/>
            <person name="Lagendijk E.L."/>
            <person name="Lapidus A."/>
            <person name="Levasseur A."/>
            <person name="Lindquist E."/>
            <person name="Lipzen A."/>
            <person name="Logrieco A.F."/>
            <person name="MacCabe A."/>
            <person name="Maekelae M.R."/>
            <person name="Malavazi I."/>
            <person name="Melin P."/>
            <person name="Meyer V."/>
            <person name="Mielnichuk N."/>
            <person name="Miskei M."/>
            <person name="Molnar A.P."/>
            <person name="Mule G."/>
            <person name="Ngan C.Y."/>
            <person name="Orejas M."/>
            <person name="Orosz E."/>
            <person name="Ouedraogo J.P."/>
            <person name="Overkamp K.M."/>
            <person name="Park H.-S."/>
            <person name="Perrone G."/>
            <person name="Piumi F."/>
            <person name="Punt P.J."/>
            <person name="Ram A.F."/>
            <person name="Ramon A."/>
            <person name="Rauscher S."/>
            <person name="Record E."/>
            <person name="Riano-Pachon D.M."/>
            <person name="Robert V."/>
            <person name="Roehrig J."/>
            <person name="Ruller R."/>
            <person name="Salamov A."/>
            <person name="Salih N.S."/>
            <person name="Samson R.A."/>
            <person name="Sandor E."/>
            <person name="Sanguinetti M."/>
            <person name="Schuetze T."/>
            <person name="Sepcic K."/>
            <person name="Shelest E."/>
            <person name="Sherlock G."/>
            <person name="Sophianopoulou V."/>
            <person name="Squina F.M."/>
            <person name="Sun H."/>
            <person name="Susca A."/>
            <person name="Todd R.B."/>
            <person name="Tsang A."/>
            <person name="Unkles S.E."/>
            <person name="van de Wiele N."/>
            <person name="van Rossen-Uffink D."/>
            <person name="Oliveira J.V."/>
            <person name="Vesth T.C."/>
            <person name="Visser J."/>
            <person name="Yu J.-H."/>
            <person name="Zhou M."/>
            <person name="Andersen M.R."/>
            <person name="Archer D.B."/>
            <person name="Baker S.E."/>
            <person name="Benoit I."/>
            <person name="Brakhage A.A."/>
            <person name="Braus G.H."/>
            <person name="Fischer R."/>
            <person name="Frisvad J.C."/>
            <person name="Goldman G.H."/>
            <person name="Houbraken J."/>
            <person name="Oakley B."/>
            <person name="Pocsi I."/>
            <person name="Scazzocchio C."/>
            <person name="Seiboth B."/>
            <person name="vanKuyk P.A."/>
            <person name="Wortman J."/>
            <person name="Dyer P.S."/>
            <person name="Grigoriev I.V."/>
        </authorList>
    </citation>
    <scope>NUCLEOTIDE SEQUENCE [LARGE SCALE GENOMIC DNA]</scope>
    <source>
        <strain evidence="2">CBS 101740 / IMI 381727 / IBT 21946</strain>
    </source>
</reference>
<dbReference type="OMA" id="VENYWFL"/>
<name>A0A1L9UHG8_ASPBC</name>
<organism evidence="1 2">
    <name type="scientific">Aspergillus brasiliensis (strain CBS 101740 / IMI 381727 / IBT 21946)</name>
    <dbReference type="NCBI Taxonomy" id="767769"/>
    <lineage>
        <taxon>Eukaryota</taxon>
        <taxon>Fungi</taxon>
        <taxon>Dikarya</taxon>
        <taxon>Ascomycota</taxon>
        <taxon>Pezizomycotina</taxon>
        <taxon>Eurotiomycetes</taxon>
        <taxon>Eurotiomycetidae</taxon>
        <taxon>Eurotiales</taxon>
        <taxon>Aspergillaceae</taxon>
        <taxon>Aspergillus</taxon>
        <taxon>Aspergillus subgen. Circumdati</taxon>
    </lineage>
</organism>
<evidence type="ECO:0000313" key="2">
    <source>
        <dbReference type="Proteomes" id="UP000184499"/>
    </source>
</evidence>
<dbReference type="AlphaFoldDB" id="A0A1L9UHG8"/>
<accession>A0A1L9UHG8</accession>
<keyword evidence="2" id="KW-1185">Reference proteome</keyword>
<dbReference type="RefSeq" id="XP_067478385.1">
    <property type="nucleotide sequence ID" value="XM_067628225.1"/>
</dbReference>
<dbReference type="Proteomes" id="UP000184499">
    <property type="component" value="Unassembled WGS sequence"/>
</dbReference>
<evidence type="ECO:0000313" key="1">
    <source>
        <dbReference type="EMBL" id="OJJ71137.1"/>
    </source>
</evidence>
<dbReference type="GeneID" id="93580713"/>
<proteinExistence type="predicted"/>
<dbReference type="EMBL" id="KV878685">
    <property type="protein sequence ID" value="OJJ71137.1"/>
    <property type="molecule type" value="Genomic_DNA"/>
</dbReference>
<dbReference type="VEuPathDB" id="FungiDB:ASPBRDRAFT_603997"/>
<sequence length="112" mass="12917">MKFIDADSAHTSNLGKWGIIRLKVENYWFLTDGQLASGLPFRLDSKLRYGDRGDLVYQGYIDTWSCDYHLFTSDTLSFSDMEGKLGSGNIWPFSDSEEAEYGDIIWKNPYMH</sequence>